<feature type="compositionally biased region" description="Low complexity" evidence="1">
    <location>
        <begin position="52"/>
        <end position="68"/>
    </location>
</feature>
<keyword evidence="3" id="KW-1185">Reference proteome</keyword>
<evidence type="ECO:0000313" key="3">
    <source>
        <dbReference type="Proteomes" id="UP000660262"/>
    </source>
</evidence>
<protein>
    <submittedName>
        <fullName evidence="2">Uncharacterized protein</fullName>
    </submittedName>
</protein>
<name>A0A830HER4_9CHLO</name>
<gene>
    <name evidence="2" type="ORF">PPROV_000400000</name>
</gene>
<evidence type="ECO:0000256" key="1">
    <source>
        <dbReference type="SAM" id="MobiDB-lite"/>
    </source>
</evidence>
<evidence type="ECO:0000313" key="2">
    <source>
        <dbReference type="EMBL" id="GHP05248.1"/>
    </source>
</evidence>
<organism evidence="2 3">
    <name type="scientific">Pycnococcus provasolii</name>
    <dbReference type="NCBI Taxonomy" id="41880"/>
    <lineage>
        <taxon>Eukaryota</taxon>
        <taxon>Viridiplantae</taxon>
        <taxon>Chlorophyta</taxon>
        <taxon>Pseudoscourfieldiophyceae</taxon>
        <taxon>Pseudoscourfieldiales</taxon>
        <taxon>Pycnococcaceae</taxon>
        <taxon>Pycnococcus</taxon>
    </lineage>
</organism>
<dbReference type="EMBL" id="BNJQ01000009">
    <property type="protein sequence ID" value="GHP05248.1"/>
    <property type="molecule type" value="Genomic_DNA"/>
</dbReference>
<dbReference type="Proteomes" id="UP000660262">
    <property type="component" value="Unassembled WGS sequence"/>
</dbReference>
<dbReference type="AlphaFoldDB" id="A0A830HER4"/>
<accession>A0A830HER4</accession>
<proteinExistence type="predicted"/>
<comment type="caution">
    <text evidence="2">The sequence shown here is derived from an EMBL/GenBank/DDBJ whole genome shotgun (WGS) entry which is preliminary data.</text>
</comment>
<feature type="region of interest" description="Disordered" evidence="1">
    <location>
        <begin position="43"/>
        <end position="71"/>
    </location>
</feature>
<reference evidence="2" key="1">
    <citation type="submission" date="2020-10" db="EMBL/GenBank/DDBJ databases">
        <title>Unveiling of a novel bifunctional photoreceptor, Dualchrome1, isolated from a cosmopolitan green alga.</title>
        <authorList>
            <person name="Suzuki S."/>
            <person name="Kawachi M."/>
        </authorList>
    </citation>
    <scope>NUCLEOTIDE SEQUENCE</scope>
    <source>
        <strain evidence="2">NIES 2893</strain>
    </source>
</reference>
<sequence>MMGRYPQAPGVLFIQSFFILYSMSSKLESFLYKLMEKKKLQLQEKEKEKEASSSASESNLRNSISSSKAASVYGSKAYWDKRYRLGPLGDGSAAAADVDDENPKHDIGSMSKTTKAKIRYVCTAFLLFTKNTRITNA</sequence>